<dbReference type="SUPFAM" id="SSF57903">
    <property type="entry name" value="FYVE/PHD zinc finger"/>
    <property type="match status" value="2"/>
</dbReference>
<reference evidence="9 10" key="2">
    <citation type="submission" date="2025-04" db="UniProtKB">
        <authorList>
            <consortium name="RefSeq"/>
        </authorList>
    </citation>
    <scope>IDENTIFICATION</scope>
    <source>
        <tissue evidence="9 10">Leaf</tissue>
    </source>
</reference>
<name>A0A1U7YC08_NICSY</name>
<evidence type="ECO:0000256" key="3">
    <source>
        <dbReference type="ARBA" id="ARBA00022771"/>
    </source>
</evidence>
<dbReference type="InterPro" id="IPR059153">
    <property type="entry name" value="NSD_PHD-1st"/>
</dbReference>
<comment type="subcellular location">
    <subcellularLocation>
        <location evidence="1">Nucleus</location>
    </subcellularLocation>
</comment>
<evidence type="ECO:0000259" key="7">
    <source>
        <dbReference type="PROSITE" id="PS50016"/>
    </source>
</evidence>
<evidence type="ECO:0000256" key="6">
    <source>
        <dbReference type="PROSITE-ProRule" id="PRU00146"/>
    </source>
</evidence>
<dbReference type="InterPro" id="IPR032308">
    <property type="entry name" value="TDBD"/>
</dbReference>
<dbReference type="PANTHER" id="PTHR47025:SF7">
    <property type="entry name" value="ACYL-COA N-ACYLTRANSFERASE WITH RING_FYVE_PHD-TYPE ZINC FINGER DOMAIN-CONTAINING PROTEIN"/>
    <property type="match status" value="1"/>
</dbReference>
<keyword evidence="8" id="KW-1185">Reference proteome</keyword>
<dbReference type="InterPro" id="IPR019787">
    <property type="entry name" value="Znf_PHD-finger"/>
</dbReference>
<feature type="domain" description="PHD-type" evidence="7">
    <location>
        <begin position="620"/>
        <end position="665"/>
    </location>
</feature>
<keyword evidence="4" id="KW-0862">Zinc</keyword>
<dbReference type="SUPFAM" id="SSF55729">
    <property type="entry name" value="Acyl-CoA N-acyltransferases (Nat)"/>
    <property type="match status" value="1"/>
</dbReference>
<dbReference type="GO" id="GO:0042393">
    <property type="term" value="F:histone binding"/>
    <property type="evidence" value="ECO:0007669"/>
    <property type="project" value="TreeGrafter"/>
</dbReference>
<dbReference type="InterPro" id="IPR013083">
    <property type="entry name" value="Znf_RING/FYVE/PHD"/>
</dbReference>
<organism evidence="8 10">
    <name type="scientific">Nicotiana sylvestris</name>
    <name type="common">Wood tobacco</name>
    <name type="synonym">South American tobacco</name>
    <dbReference type="NCBI Taxonomy" id="4096"/>
    <lineage>
        <taxon>Eukaryota</taxon>
        <taxon>Viridiplantae</taxon>
        <taxon>Streptophyta</taxon>
        <taxon>Embryophyta</taxon>
        <taxon>Tracheophyta</taxon>
        <taxon>Spermatophyta</taxon>
        <taxon>Magnoliopsida</taxon>
        <taxon>eudicotyledons</taxon>
        <taxon>Gunneridae</taxon>
        <taxon>Pentapetalae</taxon>
        <taxon>asterids</taxon>
        <taxon>lamiids</taxon>
        <taxon>Solanales</taxon>
        <taxon>Solanaceae</taxon>
        <taxon>Nicotianoideae</taxon>
        <taxon>Nicotianeae</taxon>
        <taxon>Nicotiana</taxon>
    </lineage>
</organism>
<dbReference type="InterPro" id="IPR056511">
    <property type="entry name" value="IDM1_C"/>
</dbReference>
<dbReference type="FunFam" id="3.30.40.10:FF:000413">
    <property type="entry name" value="PHD zinc finger protein"/>
    <property type="match status" value="1"/>
</dbReference>
<dbReference type="RefSeq" id="XP_009796783.1">
    <property type="nucleotide sequence ID" value="XM_009798481.1"/>
</dbReference>
<sequence length="969" mass="106552">MSDGMMEIEKPVNVDSKCDKQWFVDASTEQEEPCVEKLNFKTLDGVELDCCATNHATNCATETVDGVGVECCATNRAPETVDGIGVEGCATNRAPETEDDVELEGCAAFRAPGTLNTEESELGEKQANKLNNCDVQPYVRIDVKEASNDEMLSEVSNPNLSPRENTSSFQTISNQGMDLLSNNQGCSGEITSFSSGNSSADESVGEEEHNQIDVSEAVAKSSVVLEIPKEFSTTGVRKITFKFSKRKEDYGNAYASAALPVTDRVDDGFGEAHAWYPSDDMTHRISSTNGAFYQHGDPFLCPPNMELKMSKKVISDAYPTNVKKLLSTGILEGARVNYISTSGKMELPGIIKDYGYLCGCSFCNFSKQVLSAYEFEVHAGGKTRHPNNHIYLENGKPIYRIIQELKTAPLSRLEEVVRDVAGSSINEQYFEAWKAKLLQCYEVASADQYSYGKASGIYHSKLSSVMEDGLISASYSYIDNFPPNPFSYMETAEAWKHVAKKPRCNFSSSTVEPKRPAEGCTRKRDNDLHRSLFMPNGLPDGTDLAYYSKGKKVLGGYKLGNGIVCSCCDTEISPSQFEAHAGCAAKRQPYRHIYTSNGLTLHDIALMLANGQSIATNNSDDMCTICGDGGELICCEGCPRAFHAACLGVQCTPTSGWLCSYCRDNFVPGRKTAGDAGPIMIRLTRVVKAPESEGGGCVVCRTPDFSVAKFDDRTVMLCDQCEKEYHVGCLRESGLCDLKELPKDKWFCCNDCNKVYAVLQNCVLKGAEVIPAPAATAVTKKHVQKCLMDTATNDIQWRILSGKSRYPEHLPLLSRAATIFRECFDPIVAKSGRDLIPVMVYGRNISGQEFGGMYCIVLTVKSVVVSAGLLRIFGQEVAELPLVATSRENQGKGYFQALFACIEMLLSSMHVKNLVLPAAEEAESIWTNKLGFKKMTDERYLKYSRDFQLTVFKGTSMLEKEVQQTAYEL</sequence>
<evidence type="ECO:0000313" key="10">
    <source>
        <dbReference type="RefSeq" id="XP_009796784.1"/>
    </source>
</evidence>
<dbReference type="InterPro" id="IPR016181">
    <property type="entry name" value="Acyl_CoA_acyltransferase"/>
</dbReference>
<dbReference type="OrthoDB" id="1903104at2759"/>
<dbReference type="PROSITE" id="PS01359">
    <property type="entry name" value="ZF_PHD_1"/>
    <property type="match status" value="2"/>
</dbReference>
<dbReference type="Pfam" id="PF23209">
    <property type="entry name" value="IDM1_C"/>
    <property type="match status" value="1"/>
</dbReference>
<dbReference type="KEGG" id="nsy:104243304"/>
<dbReference type="GeneID" id="104243304"/>
<dbReference type="Pfam" id="PF16135">
    <property type="entry name" value="TDBD"/>
    <property type="match status" value="2"/>
</dbReference>
<dbReference type="Gene3D" id="3.40.630.30">
    <property type="match status" value="1"/>
</dbReference>
<evidence type="ECO:0000313" key="9">
    <source>
        <dbReference type="RefSeq" id="XP_009796783.1"/>
    </source>
</evidence>
<dbReference type="AlphaFoldDB" id="A0A1U7YC08"/>
<keyword evidence="5" id="KW-0539">Nucleus</keyword>
<evidence type="ECO:0000256" key="5">
    <source>
        <dbReference type="ARBA" id="ARBA00023242"/>
    </source>
</evidence>
<dbReference type="GO" id="GO:0008270">
    <property type="term" value="F:zinc ion binding"/>
    <property type="evidence" value="ECO:0007669"/>
    <property type="project" value="UniProtKB-KW"/>
</dbReference>
<dbReference type="RefSeq" id="XP_009796784.1">
    <property type="nucleotide sequence ID" value="XM_009798482.1"/>
</dbReference>
<proteinExistence type="predicted"/>
<protein>
    <submittedName>
        <fullName evidence="9 10">Uncharacterized protein LOC104243304 isoform X1</fullName>
    </submittedName>
</protein>
<dbReference type="PANTHER" id="PTHR47025">
    <property type="entry name" value="AUTOIMMUNE REGULATOR"/>
    <property type="match status" value="1"/>
</dbReference>
<dbReference type="Pfam" id="PF23011">
    <property type="entry name" value="PHD-1st_NSD"/>
    <property type="match status" value="1"/>
</dbReference>
<dbReference type="GO" id="GO:0003682">
    <property type="term" value="F:chromatin binding"/>
    <property type="evidence" value="ECO:0007669"/>
    <property type="project" value="TreeGrafter"/>
</dbReference>
<dbReference type="GO" id="GO:0045944">
    <property type="term" value="P:positive regulation of transcription by RNA polymerase II"/>
    <property type="evidence" value="ECO:0007669"/>
    <property type="project" value="TreeGrafter"/>
</dbReference>
<evidence type="ECO:0000256" key="1">
    <source>
        <dbReference type="ARBA" id="ARBA00004123"/>
    </source>
</evidence>
<dbReference type="Proteomes" id="UP000189701">
    <property type="component" value="Unplaced"/>
</dbReference>
<dbReference type="eggNOG" id="ENOG502QUBI">
    <property type="taxonomic scope" value="Eukaryota"/>
</dbReference>
<keyword evidence="2" id="KW-0479">Metal-binding</keyword>
<accession>A0A1U7YC08</accession>
<dbReference type="GO" id="GO:0000977">
    <property type="term" value="F:RNA polymerase II transcription regulatory region sequence-specific DNA binding"/>
    <property type="evidence" value="ECO:0007669"/>
    <property type="project" value="TreeGrafter"/>
</dbReference>
<dbReference type="InterPro" id="IPR019786">
    <property type="entry name" value="Zinc_finger_PHD-type_CS"/>
</dbReference>
<dbReference type="FunFam" id="3.40.630.30:FF:000073">
    <property type="entry name" value="PHD finger family protein"/>
    <property type="match status" value="1"/>
</dbReference>
<evidence type="ECO:0000313" key="8">
    <source>
        <dbReference type="Proteomes" id="UP000189701"/>
    </source>
</evidence>
<reference evidence="8" key="1">
    <citation type="journal article" date="2013" name="Genome Biol.">
        <title>Reference genomes and transcriptomes of Nicotiana sylvestris and Nicotiana tomentosiformis.</title>
        <authorList>
            <person name="Sierro N."/>
            <person name="Battey J.N."/>
            <person name="Ouadi S."/>
            <person name="Bovet L."/>
            <person name="Goepfert S."/>
            <person name="Bakaher N."/>
            <person name="Peitsch M.C."/>
            <person name="Ivanov N.V."/>
        </authorList>
    </citation>
    <scope>NUCLEOTIDE SEQUENCE [LARGE SCALE GENOMIC DNA]</scope>
</reference>
<dbReference type="InterPro" id="IPR001965">
    <property type="entry name" value="Znf_PHD"/>
</dbReference>
<dbReference type="GO" id="GO:0005634">
    <property type="term" value="C:nucleus"/>
    <property type="evidence" value="ECO:0007669"/>
    <property type="project" value="UniProtKB-SubCell"/>
</dbReference>
<evidence type="ECO:0000256" key="4">
    <source>
        <dbReference type="ARBA" id="ARBA00022833"/>
    </source>
</evidence>
<dbReference type="Gene3D" id="3.30.40.10">
    <property type="entry name" value="Zinc/RING finger domain, C3HC4 (zinc finger)"/>
    <property type="match status" value="2"/>
</dbReference>
<dbReference type="SMART" id="SM00249">
    <property type="entry name" value="PHD"/>
    <property type="match status" value="2"/>
</dbReference>
<evidence type="ECO:0000256" key="2">
    <source>
        <dbReference type="ARBA" id="ARBA00022723"/>
    </source>
</evidence>
<feature type="domain" description="PHD-type" evidence="7">
    <location>
        <begin position="694"/>
        <end position="755"/>
    </location>
</feature>
<dbReference type="STRING" id="4096.A0A1U7YC08"/>
<gene>
    <name evidence="9 10" type="primary">LOC104243304</name>
</gene>
<dbReference type="CDD" id="cd15539">
    <property type="entry name" value="PHD1_AIRE"/>
    <property type="match status" value="1"/>
</dbReference>
<dbReference type="InterPro" id="IPR011011">
    <property type="entry name" value="Znf_FYVE_PHD"/>
</dbReference>
<dbReference type="PROSITE" id="PS50016">
    <property type="entry name" value="ZF_PHD_2"/>
    <property type="match status" value="2"/>
</dbReference>
<keyword evidence="3 6" id="KW-0863">Zinc-finger</keyword>